<comment type="similarity">
    <text evidence="1 4">Belongs to the bacterial ribosomal protein bL12 family.</text>
</comment>
<dbReference type="PANTHER" id="PTHR45987">
    <property type="entry name" value="39S RIBOSOMAL PROTEIN L12"/>
    <property type="match status" value="1"/>
</dbReference>
<keyword evidence="3 4" id="KW-0687">Ribonucleoprotein</keyword>
<sequence length="155" mass="16010">MTDDVKKEDKKESSDAKAMEDKGKNLSKGVEKLVDEIAKLTVLELSELVTALQDKLGVTAAVPMAAAAAPVAGPVVAGAAAEDGGGAQNLNMTSAGDNKIAVIKALREINQNWGLKEAKDMTEATPAEILKGAKPEEVKAAADKLKAAGAQVEMK</sequence>
<dbReference type="SUPFAM" id="SSF54736">
    <property type="entry name" value="ClpS-like"/>
    <property type="match status" value="1"/>
</dbReference>
<dbReference type="InterPro" id="IPR036235">
    <property type="entry name" value="Ribosomal_bL12_oligo_N_sf"/>
</dbReference>
<organism evidence="8 9">
    <name type="scientific">Candidatus Woesebacteria bacterium GW2011_GWB1_38_8b</name>
    <dbReference type="NCBI Taxonomy" id="1618571"/>
    <lineage>
        <taxon>Bacteria</taxon>
        <taxon>Candidatus Woeseibacteriota</taxon>
    </lineage>
</organism>
<dbReference type="InterPro" id="IPR008932">
    <property type="entry name" value="Ribosomal_bL12_oligo"/>
</dbReference>
<keyword evidence="2 4" id="KW-0689">Ribosomal protein</keyword>
<gene>
    <name evidence="4" type="primary">rplL</name>
    <name evidence="8" type="ORF">UT10_C0013G0022</name>
</gene>
<evidence type="ECO:0000256" key="5">
    <source>
        <dbReference type="SAM" id="MobiDB-lite"/>
    </source>
</evidence>
<evidence type="ECO:0000256" key="1">
    <source>
        <dbReference type="ARBA" id="ARBA00007197"/>
    </source>
</evidence>
<evidence type="ECO:0000256" key="4">
    <source>
        <dbReference type="HAMAP-Rule" id="MF_00368"/>
    </source>
</evidence>
<evidence type="ECO:0000313" key="8">
    <source>
        <dbReference type="EMBL" id="KKQ86973.1"/>
    </source>
</evidence>
<dbReference type="EMBL" id="LBVN01000013">
    <property type="protein sequence ID" value="KKQ86973.1"/>
    <property type="molecule type" value="Genomic_DNA"/>
</dbReference>
<dbReference type="AlphaFoldDB" id="A0A0G0L4Q2"/>
<dbReference type="Gene3D" id="1.20.5.710">
    <property type="entry name" value="Single helix bin"/>
    <property type="match status" value="1"/>
</dbReference>
<protein>
    <recommendedName>
        <fullName evidence="4">Large ribosomal subunit protein bL12</fullName>
    </recommendedName>
</protein>
<comment type="function">
    <text evidence="4">Forms part of the ribosomal stalk which helps the ribosome interact with GTP-bound translation factors. Is thus essential for accurate translation.</text>
</comment>
<evidence type="ECO:0000259" key="6">
    <source>
        <dbReference type="Pfam" id="PF00542"/>
    </source>
</evidence>
<dbReference type="PATRIC" id="fig|1618571.3.peg.593"/>
<dbReference type="Pfam" id="PF16320">
    <property type="entry name" value="Ribosomal_L12_N"/>
    <property type="match status" value="1"/>
</dbReference>
<dbReference type="Pfam" id="PF00542">
    <property type="entry name" value="Ribosomal_L12"/>
    <property type="match status" value="1"/>
</dbReference>
<dbReference type="GO" id="GO:0005737">
    <property type="term" value="C:cytoplasm"/>
    <property type="evidence" value="ECO:0007669"/>
    <property type="project" value="UniProtKB-ARBA"/>
</dbReference>
<accession>A0A0G0L4Q2</accession>
<dbReference type="InterPro" id="IPR000206">
    <property type="entry name" value="Ribosomal_bL12"/>
</dbReference>
<comment type="caution">
    <text evidence="8">The sequence shown here is derived from an EMBL/GenBank/DDBJ whole genome shotgun (WGS) entry which is preliminary data.</text>
</comment>
<dbReference type="GO" id="GO:0005840">
    <property type="term" value="C:ribosome"/>
    <property type="evidence" value="ECO:0007669"/>
    <property type="project" value="UniProtKB-KW"/>
</dbReference>
<dbReference type="GO" id="GO:0003729">
    <property type="term" value="F:mRNA binding"/>
    <property type="evidence" value="ECO:0007669"/>
    <property type="project" value="TreeGrafter"/>
</dbReference>
<dbReference type="InterPro" id="IPR014719">
    <property type="entry name" value="Ribosomal_bL12_C/ClpS-like"/>
</dbReference>
<dbReference type="SUPFAM" id="SSF48300">
    <property type="entry name" value="Ribosomal protein L7/12, oligomerisation (N-terminal) domain"/>
    <property type="match status" value="1"/>
</dbReference>
<dbReference type="GO" id="GO:1990904">
    <property type="term" value="C:ribonucleoprotein complex"/>
    <property type="evidence" value="ECO:0007669"/>
    <property type="project" value="UniProtKB-KW"/>
</dbReference>
<dbReference type="NCBIfam" id="TIGR00855">
    <property type="entry name" value="L12"/>
    <property type="match status" value="1"/>
</dbReference>
<evidence type="ECO:0000313" key="9">
    <source>
        <dbReference type="Proteomes" id="UP000033944"/>
    </source>
</evidence>
<dbReference type="GO" id="GO:0003735">
    <property type="term" value="F:structural constituent of ribosome"/>
    <property type="evidence" value="ECO:0007669"/>
    <property type="project" value="InterPro"/>
</dbReference>
<dbReference type="PANTHER" id="PTHR45987:SF4">
    <property type="entry name" value="LARGE RIBOSOMAL SUBUNIT PROTEIN BL12M"/>
    <property type="match status" value="1"/>
</dbReference>
<comment type="subunit">
    <text evidence="4">Homodimer. Part of the ribosomal stalk of the 50S ribosomal subunit. Forms a multimeric L10(L12)X complex, where L10 forms an elongated spine to which 2 to 4 L12 dimers bind in a sequential fashion. Binds GTP-bound translation factors.</text>
</comment>
<evidence type="ECO:0000256" key="2">
    <source>
        <dbReference type="ARBA" id="ARBA00022980"/>
    </source>
</evidence>
<dbReference type="GO" id="GO:0006412">
    <property type="term" value="P:translation"/>
    <property type="evidence" value="ECO:0007669"/>
    <property type="project" value="UniProtKB-UniRule"/>
</dbReference>
<feature type="domain" description="Large ribosomal subunit protein bL12 C-terminal" evidence="6">
    <location>
        <begin position="90"/>
        <end position="155"/>
    </location>
</feature>
<reference evidence="8 9" key="1">
    <citation type="journal article" date="2015" name="Nature">
        <title>rRNA introns, odd ribosomes, and small enigmatic genomes across a large radiation of phyla.</title>
        <authorList>
            <person name="Brown C.T."/>
            <person name="Hug L.A."/>
            <person name="Thomas B.C."/>
            <person name="Sharon I."/>
            <person name="Castelle C.J."/>
            <person name="Singh A."/>
            <person name="Wilkins M.J."/>
            <person name="Williams K.H."/>
            <person name="Banfield J.F."/>
        </authorList>
    </citation>
    <scope>NUCLEOTIDE SEQUENCE [LARGE SCALE GENOMIC DNA]</scope>
</reference>
<dbReference type="HAMAP" id="MF_00368">
    <property type="entry name" value="Ribosomal_bL12"/>
    <property type="match status" value="1"/>
</dbReference>
<evidence type="ECO:0000259" key="7">
    <source>
        <dbReference type="Pfam" id="PF16320"/>
    </source>
</evidence>
<name>A0A0G0L4Q2_9BACT</name>
<feature type="region of interest" description="Disordered" evidence="5">
    <location>
        <begin position="1"/>
        <end position="25"/>
    </location>
</feature>
<evidence type="ECO:0000256" key="3">
    <source>
        <dbReference type="ARBA" id="ARBA00023274"/>
    </source>
</evidence>
<dbReference type="Gene3D" id="3.30.1390.10">
    <property type="match status" value="1"/>
</dbReference>
<feature type="domain" description="Large ribosomal subunit protein bL12 oligomerization" evidence="7">
    <location>
        <begin position="31"/>
        <end position="73"/>
    </location>
</feature>
<dbReference type="Proteomes" id="UP000033944">
    <property type="component" value="Unassembled WGS sequence"/>
</dbReference>
<proteinExistence type="inferred from homology"/>
<dbReference type="InterPro" id="IPR013823">
    <property type="entry name" value="Ribosomal_bL12_C"/>
</dbReference>